<proteinExistence type="predicted"/>
<evidence type="ECO:0000313" key="2">
    <source>
        <dbReference type="Proteomes" id="UP000505325"/>
    </source>
</evidence>
<dbReference type="CDD" id="cd00332">
    <property type="entry name" value="PAL-HAL"/>
    <property type="match status" value="1"/>
</dbReference>
<protein>
    <submittedName>
        <fullName evidence="1">Histidine ammonia-lyase</fullName>
    </submittedName>
</protein>
<dbReference type="AlphaFoldDB" id="A0A6M8U6J1"/>
<dbReference type="InterPro" id="IPR008948">
    <property type="entry name" value="L-Aspartase-like"/>
</dbReference>
<dbReference type="RefSeq" id="WP_173633305.1">
    <property type="nucleotide sequence ID" value="NZ_CP054212.1"/>
</dbReference>
<dbReference type="Proteomes" id="UP000505325">
    <property type="component" value="Chromosome"/>
</dbReference>
<dbReference type="Pfam" id="PF00221">
    <property type="entry name" value="Lyase_aromatic"/>
    <property type="match status" value="1"/>
</dbReference>
<evidence type="ECO:0000313" key="1">
    <source>
        <dbReference type="EMBL" id="QKJ86278.1"/>
    </source>
</evidence>
<dbReference type="PANTHER" id="PTHR10362">
    <property type="entry name" value="HISTIDINE AMMONIA-LYASE"/>
    <property type="match status" value="1"/>
</dbReference>
<keyword evidence="2" id="KW-1185">Reference proteome</keyword>
<dbReference type="GO" id="GO:0016841">
    <property type="term" value="F:ammonia-lyase activity"/>
    <property type="evidence" value="ECO:0007669"/>
    <property type="project" value="UniProtKB-ARBA"/>
</dbReference>
<sequence length="512" mass="53352">MTTPSFTLGEAPLRVSRLAELARTAHTCVTFSAPTRQKIVSANHFLLAQQAAGAQVYGMTTGLGAAVDTPVNLQALALTPLEIQRRIPRGRAVGVGPLATPAQVRAMMLARLAGIAVGHSGMSLATAEALLALFNADVHPAVPLIGSLSEADLAPLAHIALVVIGEGVAEYNGESHPAGELLASLDLSVPELSGKDGLALVSSNAASVGLAALLLDDMARVFSAQTAAIALSFEGFVANLAPLSPLTARLRPAPGQGDVAALLSELLAGGTLSTPGKARRLQDPLSFRNIAVVLGCVQQALAGAFNATELELNSSDDNPAVLVEEQIILGNANFDATHLTLALEQLGLAISRLAAAGGERLMKLMSPGVSELPRFLVSGSAQSGFGPLQKTIAALVADVQQQAQPLAAVTLPVADRIEDYAAQTMAVVQKLQRLLESWRLLVAIELLVAAQAIDLRTGLTLGVGTQAIYQKVRQQVARLDEDRSSAADIRHLAALIEQEEWVPQSRLLLEKA</sequence>
<gene>
    <name evidence="1" type="ORF">PMPD1_1319</name>
</gene>
<accession>A0A6M8U6J1</accession>
<dbReference type="Gene3D" id="1.20.200.10">
    <property type="entry name" value="Fumarase/aspartase (Central domain)"/>
    <property type="match status" value="1"/>
</dbReference>
<organism evidence="1 2">
    <name type="scientific">Paramixta manurensis</name>
    <dbReference type="NCBI Taxonomy" id="2740817"/>
    <lineage>
        <taxon>Bacteria</taxon>
        <taxon>Pseudomonadati</taxon>
        <taxon>Pseudomonadota</taxon>
        <taxon>Gammaproteobacteria</taxon>
        <taxon>Enterobacterales</taxon>
        <taxon>Erwiniaceae</taxon>
        <taxon>Paramixta</taxon>
    </lineage>
</organism>
<keyword evidence="1" id="KW-0456">Lyase</keyword>
<name>A0A6M8U6J1_9GAMM</name>
<dbReference type="SUPFAM" id="SSF48557">
    <property type="entry name" value="L-aspartase-like"/>
    <property type="match status" value="1"/>
</dbReference>
<dbReference type="KEGG" id="pmak:PMPD1_1319"/>
<dbReference type="InterPro" id="IPR024083">
    <property type="entry name" value="Fumarase/histidase_N"/>
</dbReference>
<reference evidence="1 2" key="1">
    <citation type="submission" date="2020-06" db="EMBL/GenBank/DDBJ databases">
        <title>Genome sequence of Paramixta manurensis strain PD-1.</title>
        <authorList>
            <person name="Lee C.W."/>
            <person name="Kim J."/>
        </authorList>
    </citation>
    <scope>NUCLEOTIDE SEQUENCE [LARGE SCALE GENOMIC DNA]</scope>
    <source>
        <strain evidence="1 2">PD-1</strain>
    </source>
</reference>
<dbReference type="Gene3D" id="1.10.275.10">
    <property type="entry name" value="Fumarase/aspartase (N-terminal domain)"/>
    <property type="match status" value="1"/>
</dbReference>
<dbReference type="InterPro" id="IPR001106">
    <property type="entry name" value="Aromatic_Lyase"/>
</dbReference>
<dbReference type="EMBL" id="CP054212">
    <property type="protein sequence ID" value="QKJ86278.1"/>
    <property type="molecule type" value="Genomic_DNA"/>
</dbReference>